<keyword evidence="2" id="KW-1185">Reference proteome</keyword>
<dbReference type="AlphaFoldDB" id="A0A5E4XAV6"/>
<name>A0A5E4XAV6_9BURK</name>
<dbReference type="Pfam" id="PF22491">
    <property type="entry name" value="DUF6988"/>
    <property type="match status" value="1"/>
</dbReference>
<evidence type="ECO:0000313" key="2">
    <source>
        <dbReference type="Proteomes" id="UP000343317"/>
    </source>
</evidence>
<dbReference type="EMBL" id="CABPSM010000012">
    <property type="protein sequence ID" value="VVE33464.1"/>
    <property type="molecule type" value="Genomic_DNA"/>
</dbReference>
<accession>A0A5E4XAV6</accession>
<dbReference type="InterPro" id="IPR054257">
    <property type="entry name" value="DUF6988"/>
</dbReference>
<protein>
    <submittedName>
        <fullName evidence="1">Uncharacterized protein</fullName>
    </submittedName>
</protein>
<dbReference type="RefSeq" id="WP_150621850.1">
    <property type="nucleotide sequence ID" value="NZ_CABPSM010000012.1"/>
</dbReference>
<proteinExistence type="predicted"/>
<gene>
    <name evidence="1" type="ORF">PHO31112_03756</name>
</gene>
<evidence type="ECO:0000313" key="1">
    <source>
        <dbReference type="EMBL" id="VVE33464.1"/>
    </source>
</evidence>
<sequence>MPNGDLNDATQRSHDWMVSCAELLEGVTFNTTSRARVSVALQHLCIEHHQGAHVLVDNGVRGSAFALYRPQFEAYTRAHWYFYCATDAQLGDFVQGREPPRMSQLVGDLEQVMGRPGEVIRRVKDQTWREMCAFTHGGAIQVKARALRDEIRQSYTDAHTGQLIDAMACLSYLGALGIAAVADDEALANRLYSRHQAIYSGVYNRV</sequence>
<organism evidence="1 2">
    <name type="scientific">Pandoraea horticolens</name>
    <dbReference type="NCBI Taxonomy" id="2508298"/>
    <lineage>
        <taxon>Bacteria</taxon>
        <taxon>Pseudomonadati</taxon>
        <taxon>Pseudomonadota</taxon>
        <taxon>Betaproteobacteria</taxon>
        <taxon>Burkholderiales</taxon>
        <taxon>Burkholderiaceae</taxon>
        <taxon>Pandoraea</taxon>
    </lineage>
</organism>
<dbReference type="Proteomes" id="UP000343317">
    <property type="component" value="Unassembled WGS sequence"/>
</dbReference>
<reference evidence="1 2" key="1">
    <citation type="submission" date="2019-08" db="EMBL/GenBank/DDBJ databases">
        <authorList>
            <person name="Peeters C."/>
        </authorList>
    </citation>
    <scope>NUCLEOTIDE SEQUENCE [LARGE SCALE GENOMIC DNA]</scope>
    <source>
        <strain evidence="1 2">LMG 31112</strain>
    </source>
</reference>